<accession>A0A0F6W7S7</accession>
<reference evidence="1 2" key="1">
    <citation type="submission" date="2015-03" db="EMBL/GenBank/DDBJ databases">
        <title>Genome assembly of Sandaracinus amylolyticus DSM 53668.</title>
        <authorList>
            <person name="Sharma G."/>
            <person name="Subramanian S."/>
        </authorList>
    </citation>
    <scope>NUCLEOTIDE SEQUENCE [LARGE SCALE GENOMIC DNA]</scope>
    <source>
        <strain evidence="1 2">DSM 53668</strain>
    </source>
</reference>
<dbReference type="RefSeq" id="WP_053236507.1">
    <property type="nucleotide sequence ID" value="NZ_CP011125.1"/>
</dbReference>
<evidence type="ECO:0000313" key="1">
    <source>
        <dbReference type="EMBL" id="AKF09465.1"/>
    </source>
</evidence>
<proteinExistence type="predicted"/>
<name>A0A0F6W7S7_9BACT</name>
<dbReference type="Proteomes" id="UP000034883">
    <property type="component" value="Chromosome"/>
</dbReference>
<gene>
    <name evidence="1" type="ORF">DB32_006614</name>
</gene>
<dbReference type="EMBL" id="CP011125">
    <property type="protein sequence ID" value="AKF09465.1"/>
    <property type="molecule type" value="Genomic_DNA"/>
</dbReference>
<dbReference type="KEGG" id="samy:DB32_006614"/>
<evidence type="ECO:0000313" key="2">
    <source>
        <dbReference type="Proteomes" id="UP000034883"/>
    </source>
</evidence>
<dbReference type="STRING" id="927083.DB32_006614"/>
<protein>
    <submittedName>
        <fullName evidence="1">Putative lipoprotein</fullName>
    </submittedName>
</protein>
<dbReference type="OrthoDB" id="5288390at2"/>
<dbReference type="PROSITE" id="PS51257">
    <property type="entry name" value="PROKAR_LIPOPROTEIN"/>
    <property type="match status" value="1"/>
</dbReference>
<keyword evidence="2" id="KW-1185">Reference proteome</keyword>
<sequence>MSSRAIAIALAALAIGGCYRDVTLSDPLWRDAAVSRPDAGAAIDAGLRDGGWREPSGMCTGSTPVDLLIVVDSSSSMAEEQDSLVAQLPRLIGELVDPPDRDGDSQPDWPAITDLHVGVITPDLGVGGYTIPSCDDEANFGDDGVLREVASADGCSATYPPILEFGAGDDPAAFANDVACVARVGTGGCGFEQPLEAALKALSPSTPQPYTAPDYVPPTFVAGTSGHADGANAGFLRDGSLLAVIVLTDEEDCSVRDVELFDTSSPRYVTDLNLRCFAYPEALHPVERYVGGLLALRADRPDLFALAVIAGIPADAAVPLPSLDDYERILARPEMEERVDPEMPTRLVPSCNGPTGIAFPPRRLVRAVAGVGRGRGTVQSICQEDFTPAVAPIVSLIGRRACAEHAPL</sequence>
<dbReference type="AlphaFoldDB" id="A0A0F6W7S7"/>
<organism evidence="1 2">
    <name type="scientific">Sandaracinus amylolyticus</name>
    <dbReference type="NCBI Taxonomy" id="927083"/>
    <lineage>
        <taxon>Bacteria</taxon>
        <taxon>Pseudomonadati</taxon>
        <taxon>Myxococcota</taxon>
        <taxon>Polyangia</taxon>
        <taxon>Polyangiales</taxon>
        <taxon>Sandaracinaceae</taxon>
        <taxon>Sandaracinus</taxon>
    </lineage>
</organism>
<keyword evidence="1" id="KW-0449">Lipoprotein</keyword>